<gene>
    <name evidence="2" type="ORF">E5986_03745</name>
</gene>
<dbReference type="GeneID" id="82191805"/>
<evidence type="ECO:0000313" key="3">
    <source>
        <dbReference type="Proteomes" id="UP000308978"/>
    </source>
</evidence>
<dbReference type="RefSeq" id="WP_016310652.1">
    <property type="nucleotide sequence ID" value="NZ_CAQMYJ010000006.1"/>
</dbReference>
<dbReference type="Pfam" id="PF07751">
    <property type="entry name" value="Abi_2"/>
    <property type="match status" value="1"/>
</dbReference>
<dbReference type="Proteomes" id="UP000308978">
    <property type="component" value="Unassembled WGS sequence"/>
</dbReference>
<organism evidence="2 3">
    <name type="scientific">Adlercreutzia caecimuris</name>
    <dbReference type="NCBI Taxonomy" id="671266"/>
    <lineage>
        <taxon>Bacteria</taxon>
        <taxon>Bacillati</taxon>
        <taxon>Actinomycetota</taxon>
        <taxon>Coriobacteriia</taxon>
        <taxon>Eggerthellales</taxon>
        <taxon>Eggerthellaceae</taxon>
        <taxon>Adlercreutzia</taxon>
    </lineage>
</organism>
<name>A0A4S4G4J9_9ACTN</name>
<evidence type="ECO:0000256" key="1">
    <source>
        <dbReference type="SAM" id="MobiDB-lite"/>
    </source>
</evidence>
<feature type="compositionally biased region" description="Polar residues" evidence="1">
    <location>
        <begin position="1"/>
        <end position="10"/>
    </location>
</feature>
<reference evidence="2 3" key="1">
    <citation type="submission" date="2019-04" db="EMBL/GenBank/DDBJ databases">
        <title>Microbes associate with the intestines of laboratory mice.</title>
        <authorList>
            <person name="Navarre W."/>
            <person name="Wong E."/>
            <person name="Huang K.C."/>
            <person name="Tropini C."/>
            <person name="Ng K."/>
            <person name="Yu B."/>
        </authorList>
    </citation>
    <scope>NUCLEOTIDE SEQUENCE [LARGE SCALE GENOMIC DNA]</scope>
    <source>
        <strain evidence="2 3">NM80_B27</strain>
    </source>
</reference>
<feature type="region of interest" description="Disordered" evidence="1">
    <location>
        <begin position="1"/>
        <end position="23"/>
    </location>
</feature>
<dbReference type="EMBL" id="SSTJ01000003">
    <property type="protein sequence ID" value="THG37984.1"/>
    <property type="molecule type" value="Genomic_DNA"/>
</dbReference>
<proteinExistence type="predicted"/>
<sequence>MGKADTSQLDGNPFENGASLKKKPWLTPQEQVEHLRNQGVRFDLMSENDATSYLAKNNNFFRLRSYRQGFAKVEEGKRKGQFANLDFKMLVDLSIIDMLLRYEMLRLTLDIEHFSKVMLLAHIEGHREDGYQLVQDFVASYDHSKGGKTVNRLKQEIDRGKNSPYTKDLIAAFPDYCFPVWAFQEVISFGSFNYFTKFCAERFSDKVLVNDFYLLQDVRSLRNACAHNNCIINDMGAKPGGRRPNDAISQAVSAVDSIGSGQRRSKLSNDRLRQIVATLYLHKERASAGILEHRAEDMHSFTERMKKNIDYYNGNNQIRSGFKFIDALVKSWYPIPEADKHGPL</sequence>
<dbReference type="AlphaFoldDB" id="A0A4S4G4J9"/>
<comment type="caution">
    <text evidence="2">The sequence shown here is derived from an EMBL/GenBank/DDBJ whole genome shotgun (WGS) entry which is preliminary data.</text>
</comment>
<protein>
    <submittedName>
        <fullName evidence="2">Abi family protein</fullName>
    </submittedName>
</protein>
<evidence type="ECO:0000313" key="2">
    <source>
        <dbReference type="EMBL" id="THG37984.1"/>
    </source>
</evidence>
<dbReference type="InterPro" id="IPR011664">
    <property type="entry name" value="Abi_system_AbiD/AbiF-like"/>
</dbReference>
<accession>A0A4S4G4J9</accession>